<comment type="caution">
    <text evidence="2">The sequence shown here is derived from an EMBL/GenBank/DDBJ whole genome shotgun (WGS) entry which is preliminary data.</text>
</comment>
<sequence length="108" mass="12658">MGRKMKETPTEVKNIIINHFLQGKFKNVIAETVQKPRITIYYIIKKFKSVGTVENKPRRRCPKKLTDADERWIEPEVKKDPPVNEAKLAKIAESYLNIKVTLQTIRKH</sequence>
<evidence type="ECO:0000313" key="3">
    <source>
        <dbReference type="Proteomes" id="UP000887013"/>
    </source>
</evidence>
<dbReference type="Proteomes" id="UP000887013">
    <property type="component" value="Unassembled WGS sequence"/>
</dbReference>
<comment type="subcellular location">
    <subcellularLocation>
        <location evidence="1">Nucleus</location>
    </subcellularLocation>
</comment>
<organism evidence="2 3">
    <name type="scientific">Nephila pilipes</name>
    <name type="common">Giant wood spider</name>
    <name type="synonym">Nephila maculata</name>
    <dbReference type="NCBI Taxonomy" id="299642"/>
    <lineage>
        <taxon>Eukaryota</taxon>
        <taxon>Metazoa</taxon>
        <taxon>Ecdysozoa</taxon>
        <taxon>Arthropoda</taxon>
        <taxon>Chelicerata</taxon>
        <taxon>Arachnida</taxon>
        <taxon>Araneae</taxon>
        <taxon>Araneomorphae</taxon>
        <taxon>Entelegynae</taxon>
        <taxon>Araneoidea</taxon>
        <taxon>Nephilidae</taxon>
        <taxon>Nephila</taxon>
    </lineage>
</organism>
<dbReference type="AlphaFoldDB" id="A0A8X6U2M2"/>
<gene>
    <name evidence="2" type="ORF">NPIL_74321</name>
</gene>
<dbReference type="InterPro" id="IPR009057">
    <property type="entry name" value="Homeodomain-like_sf"/>
</dbReference>
<reference evidence="2" key="1">
    <citation type="submission" date="2020-08" db="EMBL/GenBank/DDBJ databases">
        <title>Multicomponent nature underlies the extraordinary mechanical properties of spider dragline silk.</title>
        <authorList>
            <person name="Kono N."/>
            <person name="Nakamura H."/>
            <person name="Mori M."/>
            <person name="Yoshida Y."/>
            <person name="Ohtoshi R."/>
            <person name="Malay A.D."/>
            <person name="Moran D.A.P."/>
            <person name="Tomita M."/>
            <person name="Numata K."/>
            <person name="Arakawa K."/>
        </authorList>
    </citation>
    <scope>NUCLEOTIDE SEQUENCE</scope>
</reference>
<dbReference type="InterPro" id="IPR036388">
    <property type="entry name" value="WH-like_DNA-bd_sf"/>
</dbReference>
<proteinExistence type="predicted"/>
<evidence type="ECO:0000256" key="1">
    <source>
        <dbReference type="ARBA" id="ARBA00004123"/>
    </source>
</evidence>
<dbReference type="SUPFAM" id="SSF46689">
    <property type="entry name" value="Homeodomain-like"/>
    <property type="match status" value="1"/>
</dbReference>
<dbReference type="OrthoDB" id="6429743at2759"/>
<keyword evidence="3" id="KW-1185">Reference proteome</keyword>
<protein>
    <submittedName>
        <fullName evidence="2">Uncharacterized protein</fullName>
    </submittedName>
</protein>
<name>A0A8X6U2M2_NEPPI</name>
<accession>A0A8X6U2M2</accession>
<dbReference type="EMBL" id="BMAW01023678">
    <property type="protein sequence ID" value="GFT83893.1"/>
    <property type="molecule type" value="Genomic_DNA"/>
</dbReference>
<evidence type="ECO:0000313" key="2">
    <source>
        <dbReference type="EMBL" id="GFT83893.1"/>
    </source>
</evidence>
<dbReference type="GO" id="GO:0005634">
    <property type="term" value="C:nucleus"/>
    <property type="evidence" value="ECO:0007669"/>
    <property type="project" value="UniProtKB-SubCell"/>
</dbReference>
<dbReference type="Gene3D" id="1.10.10.10">
    <property type="entry name" value="Winged helix-like DNA-binding domain superfamily/Winged helix DNA-binding domain"/>
    <property type="match status" value="1"/>
</dbReference>